<dbReference type="RefSeq" id="WP_115691698.1">
    <property type="nucleotide sequence ID" value="NZ_CP031417.1"/>
</dbReference>
<evidence type="ECO:0000313" key="9">
    <source>
        <dbReference type="Proteomes" id="UP000254889"/>
    </source>
</evidence>
<keyword evidence="4" id="KW-0998">Cell outer membrane</keyword>
<gene>
    <name evidence="8" type="ORF">DW352_12840</name>
</gene>
<dbReference type="Pfam" id="PF13505">
    <property type="entry name" value="OMP_b-brl"/>
    <property type="match status" value="1"/>
</dbReference>
<dbReference type="GO" id="GO:0009279">
    <property type="term" value="C:cell outer membrane"/>
    <property type="evidence" value="ECO:0007669"/>
    <property type="project" value="UniProtKB-SubCell"/>
</dbReference>
<dbReference type="Gene3D" id="2.40.160.20">
    <property type="match status" value="1"/>
</dbReference>
<name>A0A345ZWM2_9HYPH</name>
<reference evidence="8 9" key="1">
    <citation type="submission" date="2018-07" db="EMBL/GenBank/DDBJ databases">
        <authorList>
            <person name="Quirk P.G."/>
            <person name="Krulwich T.A."/>
        </authorList>
    </citation>
    <scope>NUCLEOTIDE SEQUENCE [LARGE SCALE GENOMIC DNA]</scope>
    <source>
        <strain evidence="8 9">CC-BB4</strain>
    </source>
</reference>
<feature type="chain" id="PRO_5016988820" evidence="6">
    <location>
        <begin position="30"/>
        <end position="283"/>
    </location>
</feature>
<accession>A0A345ZWM2</accession>
<feature type="signal peptide" evidence="6">
    <location>
        <begin position="1"/>
        <end position="29"/>
    </location>
</feature>
<evidence type="ECO:0000256" key="3">
    <source>
        <dbReference type="ARBA" id="ARBA00023136"/>
    </source>
</evidence>
<dbReference type="EMBL" id="CP031417">
    <property type="protein sequence ID" value="AXK81319.1"/>
    <property type="molecule type" value="Genomic_DNA"/>
</dbReference>
<dbReference type="OrthoDB" id="8001404at2"/>
<dbReference type="InterPro" id="IPR051692">
    <property type="entry name" value="OMP-like"/>
</dbReference>
<keyword evidence="3" id="KW-0472">Membrane</keyword>
<evidence type="ECO:0000256" key="1">
    <source>
        <dbReference type="ARBA" id="ARBA00004442"/>
    </source>
</evidence>
<evidence type="ECO:0000256" key="4">
    <source>
        <dbReference type="ARBA" id="ARBA00023237"/>
    </source>
</evidence>
<comment type="subcellular location">
    <subcellularLocation>
        <location evidence="1">Cell outer membrane</location>
    </subcellularLocation>
</comment>
<dbReference type="SUPFAM" id="SSF56925">
    <property type="entry name" value="OMPA-like"/>
    <property type="match status" value="1"/>
</dbReference>
<dbReference type="AlphaFoldDB" id="A0A345ZWM2"/>
<dbReference type="KEGG" id="ptaw:DW352_12840"/>
<dbReference type="Proteomes" id="UP000254889">
    <property type="component" value="Chromosome"/>
</dbReference>
<proteinExistence type="inferred from homology"/>
<keyword evidence="2 6" id="KW-0732">Signal</keyword>
<comment type="similarity">
    <text evidence="5">Belongs to the Omp25/RopB family.</text>
</comment>
<evidence type="ECO:0000256" key="6">
    <source>
        <dbReference type="SAM" id="SignalP"/>
    </source>
</evidence>
<evidence type="ECO:0000256" key="2">
    <source>
        <dbReference type="ARBA" id="ARBA00022729"/>
    </source>
</evidence>
<sequence length="283" mass="30126">MTSRMYDSALLRPVAAAALLLVTIGGARAADLPDDDDWLRGSFSDTPAFVRWDGVQFGATIGLSSLNANFGNSTSSQISYILRNTTIENEGNVSGWTTLPSTSSNSRQYGGFIGYNWQWSELVLGADLSYNYMSSLEASATDSMSRIFNTSDGYENSVTVRSSSSIKLVDYATLRGRAGYAIGQFLPYAMLGLAVGRFNYVNSASVTASGTSASGGSPYNFSGSKTDAKNNAFAIGFLGGVGVDVALLPNVFLRAEYEFISFSSVNSIRTNLSTGRLGVGVRF</sequence>
<protein>
    <submittedName>
        <fullName evidence="8">Porin family protein</fullName>
    </submittedName>
</protein>
<evidence type="ECO:0000313" key="8">
    <source>
        <dbReference type="EMBL" id="AXK81319.1"/>
    </source>
</evidence>
<dbReference type="PANTHER" id="PTHR34001">
    <property type="entry name" value="BLL7405 PROTEIN"/>
    <property type="match status" value="1"/>
</dbReference>
<keyword evidence="9" id="KW-1185">Reference proteome</keyword>
<evidence type="ECO:0000256" key="5">
    <source>
        <dbReference type="ARBA" id="ARBA00038306"/>
    </source>
</evidence>
<feature type="domain" description="Outer membrane protein beta-barrel" evidence="7">
    <location>
        <begin position="46"/>
        <end position="282"/>
    </location>
</feature>
<organism evidence="8 9">
    <name type="scientific">Pseudolabrys taiwanensis</name>
    <dbReference type="NCBI Taxonomy" id="331696"/>
    <lineage>
        <taxon>Bacteria</taxon>
        <taxon>Pseudomonadati</taxon>
        <taxon>Pseudomonadota</taxon>
        <taxon>Alphaproteobacteria</taxon>
        <taxon>Hyphomicrobiales</taxon>
        <taxon>Xanthobacteraceae</taxon>
        <taxon>Pseudolabrys</taxon>
    </lineage>
</organism>
<dbReference type="InterPro" id="IPR011250">
    <property type="entry name" value="OMP/PagP_B-barrel"/>
</dbReference>
<dbReference type="PANTHER" id="PTHR34001:SF3">
    <property type="entry name" value="BLL7405 PROTEIN"/>
    <property type="match status" value="1"/>
</dbReference>
<dbReference type="InterPro" id="IPR027385">
    <property type="entry name" value="Beta-barrel_OMP"/>
</dbReference>
<evidence type="ECO:0000259" key="7">
    <source>
        <dbReference type="Pfam" id="PF13505"/>
    </source>
</evidence>